<dbReference type="InterPro" id="IPR003591">
    <property type="entry name" value="Leu-rich_rpt_typical-subtyp"/>
</dbReference>
<dbReference type="Gene3D" id="3.80.10.10">
    <property type="entry name" value="Ribonuclease Inhibitor"/>
    <property type="match status" value="1"/>
</dbReference>
<dbReference type="Pfam" id="PF13855">
    <property type="entry name" value="LRR_8"/>
    <property type="match status" value="1"/>
</dbReference>
<gene>
    <name evidence="3" type="ORF">ABL78_2804</name>
</gene>
<evidence type="ECO:0000313" key="4">
    <source>
        <dbReference type="Proteomes" id="UP000038009"/>
    </source>
</evidence>
<evidence type="ECO:0000256" key="1">
    <source>
        <dbReference type="ARBA" id="ARBA00022614"/>
    </source>
</evidence>
<sequence>MEVAPYSSAVILEGSDPVDLVIEQALEEGSNTFFLSHRHEGSDVPASISLLRNQLEILHVDNNYNLASISPRITALSRLRWLNAPYGAVRSIDPSIGRLTRLQRLTLNNNHVAWLPLEMWQLKELEELDLGNNKLRVLPGCLLFLPKLRTVTLENNPLLKREEVEGAVAAMYIPPQRSVDCGGCCTRTRHYEVFVTFHTFLGERDIPFVHFVCSGECATHVRVRLQHYDEAH</sequence>
<keyword evidence="2" id="KW-0677">Repeat</keyword>
<dbReference type="Proteomes" id="UP000038009">
    <property type="component" value="Unassembled WGS sequence"/>
</dbReference>
<dbReference type="EMBL" id="LJSK01000061">
    <property type="protein sequence ID" value="KPI88117.1"/>
    <property type="molecule type" value="Genomic_DNA"/>
</dbReference>
<dbReference type="PANTHER" id="PTHR48051:SF1">
    <property type="entry name" value="RAS SUPPRESSOR PROTEIN 1"/>
    <property type="match status" value="1"/>
</dbReference>
<dbReference type="VEuPathDB" id="TriTrypDB:Lsey_0061_0190"/>
<keyword evidence="4" id="KW-1185">Reference proteome</keyword>
<dbReference type="SMART" id="SM00369">
    <property type="entry name" value="LRR_TYP"/>
    <property type="match status" value="2"/>
</dbReference>
<evidence type="ECO:0000313" key="3">
    <source>
        <dbReference type="EMBL" id="KPI88117.1"/>
    </source>
</evidence>
<comment type="caution">
    <text evidence="3">The sequence shown here is derived from an EMBL/GenBank/DDBJ whole genome shotgun (WGS) entry which is preliminary data.</text>
</comment>
<organism evidence="3 4">
    <name type="scientific">Leptomonas seymouri</name>
    <dbReference type="NCBI Taxonomy" id="5684"/>
    <lineage>
        <taxon>Eukaryota</taxon>
        <taxon>Discoba</taxon>
        <taxon>Euglenozoa</taxon>
        <taxon>Kinetoplastea</taxon>
        <taxon>Metakinetoplastina</taxon>
        <taxon>Trypanosomatida</taxon>
        <taxon>Trypanosomatidae</taxon>
        <taxon>Leishmaniinae</taxon>
        <taxon>Leptomonas</taxon>
    </lineage>
</organism>
<dbReference type="InterPro" id="IPR001611">
    <property type="entry name" value="Leu-rich_rpt"/>
</dbReference>
<protein>
    <submittedName>
        <fullName evidence="3">Putative leucine-rich repeat protein</fullName>
    </submittedName>
</protein>
<dbReference type="PROSITE" id="PS51450">
    <property type="entry name" value="LRR"/>
    <property type="match status" value="1"/>
</dbReference>
<reference evidence="3 4" key="1">
    <citation type="journal article" date="2015" name="PLoS Pathog.">
        <title>Leptomonas seymouri: Adaptations to the Dixenous Life Cycle Analyzed by Genome Sequencing, Transcriptome Profiling and Co-infection with Leishmania donovani.</title>
        <authorList>
            <person name="Kraeva N."/>
            <person name="Butenko A."/>
            <person name="Hlavacova J."/>
            <person name="Kostygov A."/>
            <person name="Myskova J."/>
            <person name="Grybchuk D."/>
            <person name="Lestinova T."/>
            <person name="Votypka J."/>
            <person name="Volf P."/>
            <person name="Opperdoes F."/>
            <person name="Flegontov P."/>
            <person name="Lukes J."/>
            <person name="Yurchenko V."/>
        </authorList>
    </citation>
    <scope>NUCLEOTIDE SEQUENCE [LARGE SCALE GENOMIC DNA]</scope>
    <source>
        <strain evidence="3 4">ATCC 30220</strain>
    </source>
</reference>
<dbReference type="OrthoDB" id="1394818at2759"/>
<dbReference type="InterPro" id="IPR032675">
    <property type="entry name" value="LRR_dom_sf"/>
</dbReference>
<keyword evidence="1" id="KW-0433">Leucine-rich repeat</keyword>
<dbReference type="GO" id="GO:0005737">
    <property type="term" value="C:cytoplasm"/>
    <property type="evidence" value="ECO:0007669"/>
    <property type="project" value="TreeGrafter"/>
</dbReference>
<name>A0A0N0P7B1_LEPSE</name>
<evidence type="ECO:0000256" key="2">
    <source>
        <dbReference type="ARBA" id="ARBA00022737"/>
    </source>
</evidence>
<dbReference type="InterPro" id="IPR050216">
    <property type="entry name" value="LRR_domain-containing"/>
</dbReference>
<dbReference type="AlphaFoldDB" id="A0A0N0P7B1"/>
<dbReference type="PANTHER" id="PTHR48051">
    <property type="match status" value="1"/>
</dbReference>
<accession>A0A0N0P7B1</accession>
<proteinExistence type="predicted"/>
<dbReference type="OMA" id="DCSACCI"/>
<dbReference type="SUPFAM" id="SSF52058">
    <property type="entry name" value="L domain-like"/>
    <property type="match status" value="1"/>
</dbReference>